<feature type="transmembrane region" description="Helical" evidence="1">
    <location>
        <begin position="13"/>
        <end position="35"/>
    </location>
</feature>
<evidence type="ECO:0008006" key="5">
    <source>
        <dbReference type="Google" id="ProtNLM"/>
    </source>
</evidence>
<name>A0A383CDB5_9ZZZZ</name>
<organism evidence="4">
    <name type="scientific">marine metagenome</name>
    <dbReference type="NCBI Taxonomy" id="408172"/>
    <lineage>
        <taxon>unclassified sequences</taxon>
        <taxon>metagenomes</taxon>
        <taxon>ecological metagenomes</taxon>
    </lineage>
</organism>
<dbReference type="InterPro" id="IPR025919">
    <property type="entry name" value="Stimulus_sens_dom"/>
</dbReference>
<dbReference type="Pfam" id="PF13756">
    <property type="entry name" value="Stimulus_sens_1"/>
    <property type="match status" value="1"/>
</dbReference>
<accession>A0A383CDB5</accession>
<sequence>VPQRRWRIPAASLTARILAINVLALAIVVGGFLYLDRYQSDLFDAKLAGLAREGALIAGALGESVVVLPDGENSWLDPNLAGPLIQRLALPLGTRARLFDREGVLIVDSLLLPGSRVLTKELPPPVGVGALGRAAVAVYDWVITNLPPRTQVPRQS</sequence>
<keyword evidence="1" id="KW-0472">Membrane</keyword>
<feature type="domain" description="Sensor N-terminal transmembrane" evidence="2">
    <location>
        <begin position="8"/>
        <end position="61"/>
    </location>
</feature>
<evidence type="ECO:0000313" key="4">
    <source>
        <dbReference type="EMBL" id="SVE29665.1"/>
    </source>
</evidence>
<keyword evidence="1" id="KW-1133">Transmembrane helix</keyword>
<proteinExistence type="predicted"/>
<feature type="non-terminal residue" evidence="4">
    <location>
        <position position="1"/>
    </location>
</feature>
<dbReference type="AlphaFoldDB" id="A0A383CDB5"/>
<feature type="domain" description="Stimulus-sensing" evidence="3">
    <location>
        <begin position="76"/>
        <end position="153"/>
    </location>
</feature>
<evidence type="ECO:0000259" key="2">
    <source>
        <dbReference type="Pfam" id="PF13755"/>
    </source>
</evidence>
<reference evidence="4" key="1">
    <citation type="submission" date="2018-05" db="EMBL/GenBank/DDBJ databases">
        <authorList>
            <person name="Lanie J.A."/>
            <person name="Ng W.-L."/>
            <person name="Kazmierczak K.M."/>
            <person name="Andrzejewski T.M."/>
            <person name="Davidsen T.M."/>
            <person name="Wayne K.J."/>
            <person name="Tettelin H."/>
            <person name="Glass J.I."/>
            <person name="Rusch D."/>
            <person name="Podicherti R."/>
            <person name="Tsui H.-C.T."/>
            <person name="Winkler M.E."/>
        </authorList>
    </citation>
    <scope>NUCLEOTIDE SEQUENCE</scope>
</reference>
<gene>
    <name evidence="4" type="ORF">METZ01_LOCUS482519</name>
</gene>
<protein>
    <recommendedName>
        <fullName evidence="5">Histidine kinase</fullName>
    </recommendedName>
</protein>
<evidence type="ECO:0000259" key="3">
    <source>
        <dbReference type="Pfam" id="PF13756"/>
    </source>
</evidence>
<keyword evidence="1" id="KW-0812">Transmembrane</keyword>
<dbReference type="Pfam" id="PF13755">
    <property type="entry name" value="Sensor_TM1"/>
    <property type="match status" value="1"/>
</dbReference>
<evidence type="ECO:0000256" key="1">
    <source>
        <dbReference type="SAM" id="Phobius"/>
    </source>
</evidence>
<dbReference type="EMBL" id="UINC01207542">
    <property type="protein sequence ID" value="SVE29665.1"/>
    <property type="molecule type" value="Genomic_DNA"/>
</dbReference>
<feature type="non-terminal residue" evidence="4">
    <location>
        <position position="156"/>
    </location>
</feature>
<dbReference type="InterPro" id="IPR025908">
    <property type="entry name" value="Sensor_TM1"/>
</dbReference>